<organism evidence="3 4">
    <name type="scientific">Septoria linicola</name>
    <dbReference type="NCBI Taxonomy" id="215465"/>
    <lineage>
        <taxon>Eukaryota</taxon>
        <taxon>Fungi</taxon>
        <taxon>Dikarya</taxon>
        <taxon>Ascomycota</taxon>
        <taxon>Pezizomycotina</taxon>
        <taxon>Dothideomycetes</taxon>
        <taxon>Dothideomycetidae</taxon>
        <taxon>Mycosphaerellales</taxon>
        <taxon>Mycosphaerellaceae</taxon>
        <taxon>Septoria</taxon>
    </lineage>
</organism>
<feature type="chain" id="PRO_5040448540" description="DUF5648 domain-containing protein" evidence="1">
    <location>
        <begin position="18"/>
        <end position="178"/>
    </location>
</feature>
<reference evidence="3" key="1">
    <citation type="submission" date="2022-06" db="EMBL/GenBank/DDBJ databases">
        <title>Complete genome sequences of two strains of the flax pathogen Septoria linicola.</title>
        <authorList>
            <person name="Lapalu N."/>
            <person name="Simon A."/>
            <person name="Demenou B."/>
            <person name="Paumier D."/>
            <person name="Guillot M.-P."/>
            <person name="Gout L."/>
            <person name="Valade R."/>
        </authorList>
    </citation>
    <scope>NUCLEOTIDE SEQUENCE</scope>
    <source>
        <strain evidence="3">SE15195</strain>
    </source>
</reference>
<feature type="signal peptide" evidence="1">
    <location>
        <begin position="1"/>
        <end position="17"/>
    </location>
</feature>
<evidence type="ECO:0000256" key="1">
    <source>
        <dbReference type="SAM" id="SignalP"/>
    </source>
</evidence>
<gene>
    <name evidence="3" type="ORF">Slin15195_G071080</name>
</gene>
<protein>
    <recommendedName>
        <fullName evidence="2">DUF5648 domain-containing protein</fullName>
    </recommendedName>
</protein>
<dbReference type="Proteomes" id="UP001056384">
    <property type="component" value="Chromosome 5"/>
</dbReference>
<keyword evidence="1" id="KW-0732">Signal</keyword>
<dbReference type="InterPro" id="IPR043708">
    <property type="entry name" value="DUF5648"/>
</dbReference>
<dbReference type="Pfam" id="PF18885">
    <property type="entry name" value="DUF5648"/>
    <property type="match status" value="1"/>
</dbReference>
<evidence type="ECO:0000259" key="2">
    <source>
        <dbReference type="Pfam" id="PF18885"/>
    </source>
</evidence>
<name>A0A9Q9EKZ5_9PEZI</name>
<sequence length="178" mass="19780">MKYSAILAALSASIAAAQRSTVRHFYTPDPNGEYARQVGFTGANTFWGYGLSSQLPGTVPMYRCRQVQQNQYLLTTDAGCEGAPGYVLEGNVMFIYTSQVPGTQPLDRYVNREADHMYVRRDWYPQHPQGYSCDALYGAYVGEGVTGYIRTEGGEGTLPLYVFYQGRHSDRDQCAGNP</sequence>
<accession>A0A9Q9EKZ5</accession>
<dbReference type="AlphaFoldDB" id="A0A9Q9EKZ5"/>
<proteinExistence type="predicted"/>
<dbReference type="EMBL" id="CP099422">
    <property type="protein sequence ID" value="USW53789.1"/>
    <property type="molecule type" value="Genomic_DNA"/>
</dbReference>
<keyword evidence="4" id="KW-1185">Reference proteome</keyword>
<evidence type="ECO:0000313" key="4">
    <source>
        <dbReference type="Proteomes" id="UP001056384"/>
    </source>
</evidence>
<evidence type="ECO:0000313" key="3">
    <source>
        <dbReference type="EMBL" id="USW53789.1"/>
    </source>
</evidence>
<feature type="domain" description="DUF5648" evidence="2">
    <location>
        <begin position="18"/>
        <end position="119"/>
    </location>
</feature>